<keyword evidence="1" id="KW-1133">Transmembrane helix</keyword>
<dbReference type="RefSeq" id="WP_092306795.1">
    <property type="nucleotide sequence ID" value="NZ_FOZV01000001.1"/>
</dbReference>
<keyword evidence="3" id="KW-1185">Reference proteome</keyword>
<gene>
    <name evidence="2" type="ORF">SAMN05192570_0711</name>
</gene>
<dbReference type="EMBL" id="FOZV01000001">
    <property type="protein sequence ID" value="SFS33618.1"/>
    <property type="molecule type" value="Genomic_DNA"/>
</dbReference>
<proteinExistence type="predicted"/>
<evidence type="ECO:0000313" key="2">
    <source>
        <dbReference type="EMBL" id="SFS33618.1"/>
    </source>
</evidence>
<feature type="transmembrane region" description="Helical" evidence="1">
    <location>
        <begin position="12"/>
        <end position="33"/>
    </location>
</feature>
<feature type="transmembrane region" description="Helical" evidence="1">
    <location>
        <begin position="45"/>
        <end position="66"/>
    </location>
</feature>
<evidence type="ECO:0000313" key="3">
    <source>
        <dbReference type="Proteomes" id="UP000198788"/>
    </source>
</evidence>
<accession>A0A1I6P0K0</accession>
<dbReference type="AlphaFoldDB" id="A0A1I6P0K0"/>
<evidence type="ECO:0000256" key="1">
    <source>
        <dbReference type="SAM" id="Phobius"/>
    </source>
</evidence>
<keyword evidence="1" id="KW-0472">Membrane</keyword>
<dbReference type="Proteomes" id="UP000198788">
    <property type="component" value="Unassembled WGS sequence"/>
</dbReference>
<sequence>MRSYYRRIGRTMMAFGVSLPIFFTLLTLGAVGAEVDHSDSMREAVGALLGVYAASSAAFLIGRVLARIPPVG</sequence>
<keyword evidence="1" id="KW-0812">Transmembrane</keyword>
<name>A0A1I6P0K0_9CAUL</name>
<organism evidence="2 3">
    <name type="scientific">Brevundimonas viscosa</name>
    <dbReference type="NCBI Taxonomy" id="871741"/>
    <lineage>
        <taxon>Bacteria</taxon>
        <taxon>Pseudomonadati</taxon>
        <taxon>Pseudomonadota</taxon>
        <taxon>Alphaproteobacteria</taxon>
        <taxon>Caulobacterales</taxon>
        <taxon>Caulobacteraceae</taxon>
        <taxon>Brevundimonas</taxon>
    </lineage>
</organism>
<protein>
    <submittedName>
        <fullName evidence="2">Uncharacterized protein</fullName>
    </submittedName>
</protein>
<reference evidence="3" key="1">
    <citation type="submission" date="2016-10" db="EMBL/GenBank/DDBJ databases">
        <authorList>
            <person name="Varghese N."/>
            <person name="Submissions S."/>
        </authorList>
    </citation>
    <scope>NUCLEOTIDE SEQUENCE [LARGE SCALE GENOMIC DNA]</scope>
    <source>
        <strain evidence="3">CGMCC 1.10683</strain>
    </source>
</reference>